<keyword evidence="3" id="KW-0808">Transferase</keyword>
<dbReference type="SUPFAM" id="SSF53383">
    <property type="entry name" value="PLP-dependent transferases"/>
    <property type="match status" value="1"/>
</dbReference>
<dbReference type="GO" id="GO:0046872">
    <property type="term" value="F:metal ion binding"/>
    <property type="evidence" value="ECO:0007669"/>
    <property type="project" value="UniProtKB-KW"/>
</dbReference>
<protein>
    <submittedName>
        <fullName evidence="10">Cysteine desulfurase NifS</fullName>
    </submittedName>
</protein>
<evidence type="ECO:0000256" key="4">
    <source>
        <dbReference type="ARBA" id="ARBA00022723"/>
    </source>
</evidence>
<dbReference type="Gene3D" id="1.10.260.50">
    <property type="match status" value="1"/>
</dbReference>
<dbReference type="AlphaFoldDB" id="A0A1F7UYC7"/>
<comment type="cofactor">
    <cofactor evidence="1">
        <name>pyridoxal 5'-phosphate</name>
        <dbReference type="ChEBI" id="CHEBI:597326"/>
    </cofactor>
</comment>
<evidence type="ECO:0000256" key="1">
    <source>
        <dbReference type="ARBA" id="ARBA00001933"/>
    </source>
</evidence>
<dbReference type="EMBL" id="MGEL01000029">
    <property type="protein sequence ID" value="OGL83285.1"/>
    <property type="molecule type" value="Genomic_DNA"/>
</dbReference>
<keyword evidence="5" id="KW-0663">Pyridoxal phosphate</keyword>
<comment type="similarity">
    <text evidence="2">Belongs to the class-V pyridoxal-phosphate-dependent aminotransferase family. NifS/IscS subfamily.</text>
</comment>
<keyword evidence="6" id="KW-0408">Iron</keyword>
<dbReference type="InterPro" id="IPR015424">
    <property type="entry name" value="PyrdxlP-dep_Trfase"/>
</dbReference>
<dbReference type="Pfam" id="PF00266">
    <property type="entry name" value="Aminotran_5"/>
    <property type="match status" value="1"/>
</dbReference>
<dbReference type="InterPro" id="IPR015422">
    <property type="entry name" value="PyrdxlP-dep_Trfase_small"/>
</dbReference>
<evidence type="ECO:0000256" key="8">
    <source>
        <dbReference type="ARBA" id="ARBA00050776"/>
    </source>
</evidence>
<feature type="domain" description="Aminotransferase class V" evidence="9">
    <location>
        <begin position="8"/>
        <end position="377"/>
    </location>
</feature>
<dbReference type="Gene3D" id="3.40.640.10">
    <property type="entry name" value="Type I PLP-dependent aspartate aminotransferase-like (Major domain)"/>
    <property type="match status" value="1"/>
</dbReference>
<organism evidence="10 11">
    <name type="scientific">Candidatus Uhrbacteria bacterium RIFCSPLOWO2_01_FULL_53_9</name>
    <dbReference type="NCBI Taxonomy" id="1802403"/>
    <lineage>
        <taxon>Bacteria</taxon>
        <taxon>Candidatus Uhriibacteriota</taxon>
    </lineage>
</organism>
<keyword evidence="7" id="KW-0411">Iron-sulfur</keyword>
<evidence type="ECO:0000256" key="2">
    <source>
        <dbReference type="ARBA" id="ARBA00006490"/>
    </source>
</evidence>
<keyword evidence="4" id="KW-0479">Metal-binding</keyword>
<evidence type="ECO:0000313" key="10">
    <source>
        <dbReference type="EMBL" id="OGL83285.1"/>
    </source>
</evidence>
<dbReference type="InterPro" id="IPR016454">
    <property type="entry name" value="Cysteine_dSase"/>
</dbReference>
<evidence type="ECO:0000313" key="11">
    <source>
        <dbReference type="Proteomes" id="UP000176932"/>
    </source>
</evidence>
<comment type="caution">
    <text evidence="10">The sequence shown here is derived from an EMBL/GenBank/DDBJ whole genome shotgun (WGS) entry which is preliminary data.</text>
</comment>
<proteinExistence type="inferred from homology"/>
<reference evidence="10 11" key="1">
    <citation type="journal article" date="2016" name="Nat. Commun.">
        <title>Thousands of microbial genomes shed light on interconnected biogeochemical processes in an aquifer system.</title>
        <authorList>
            <person name="Anantharaman K."/>
            <person name="Brown C.T."/>
            <person name="Hug L.A."/>
            <person name="Sharon I."/>
            <person name="Castelle C.J."/>
            <person name="Probst A.J."/>
            <person name="Thomas B.C."/>
            <person name="Singh A."/>
            <person name="Wilkins M.J."/>
            <person name="Karaoz U."/>
            <person name="Brodie E.L."/>
            <person name="Williams K.H."/>
            <person name="Hubbard S.S."/>
            <person name="Banfield J.F."/>
        </authorList>
    </citation>
    <scope>NUCLEOTIDE SEQUENCE [LARGE SCALE GENOMIC DNA]</scope>
</reference>
<dbReference type="Gene3D" id="3.90.1150.10">
    <property type="entry name" value="Aspartate Aminotransferase, domain 1"/>
    <property type="match status" value="1"/>
</dbReference>
<comment type="catalytic activity">
    <reaction evidence="8">
        <text>(sulfur carrier)-H + L-cysteine = (sulfur carrier)-SH + L-alanine</text>
        <dbReference type="Rhea" id="RHEA:43892"/>
        <dbReference type="Rhea" id="RHEA-COMP:14737"/>
        <dbReference type="Rhea" id="RHEA-COMP:14739"/>
        <dbReference type="ChEBI" id="CHEBI:29917"/>
        <dbReference type="ChEBI" id="CHEBI:35235"/>
        <dbReference type="ChEBI" id="CHEBI:57972"/>
        <dbReference type="ChEBI" id="CHEBI:64428"/>
        <dbReference type="EC" id="2.8.1.7"/>
    </reaction>
</comment>
<evidence type="ECO:0000256" key="5">
    <source>
        <dbReference type="ARBA" id="ARBA00022898"/>
    </source>
</evidence>
<evidence type="ECO:0000256" key="3">
    <source>
        <dbReference type="ARBA" id="ARBA00022679"/>
    </source>
</evidence>
<evidence type="ECO:0000259" key="9">
    <source>
        <dbReference type="Pfam" id="PF00266"/>
    </source>
</evidence>
<dbReference type="PIRSF" id="PIRSF005572">
    <property type="entry name" value="NifS"/>
    <property type="match status" value="1"/>
</dbReference>
<dbReference type="Proteomes" id="UP000176932">
    <property type="component" value="Unassembled WGS sequence"/>
</dbReference>
<dbReference type="GO" id="GO:0031071">
    <property type="term" value="F:cysteine desulfurase activity"/>
    <property type="evidence" value="ECO:0007669"/>
    <property type="project" value="UniProtKB-EC"/>
</dbReference>
<dbReference type="InterPro" id="IPR000192">
    <property type="entry name" value="Aminotrans_V_dom"/>
</dbReference>
<evidence type="ECO:0000256" key="6">
    <source>
        <dbReference type="ARBA" id="ARBA00023004"/>
    </source>
</evidence>
<dbReference type="GO" id="GO:0051536">
    <property type="term" value="F:iron-sulfur cluster binding"/>
    <property type="evidence" value="ECO:0007669"/>
    <property type="project" value="UniProtKB-KW"/>
</dbReference>
<evidence type="ECO:0000256" key="7">
    <source>
        <dbReference type="ARBA" id="ARBA00023014"/>
    </source>
</evidence>
<dbReference type="InterPro" id="IPR015421">
    <property type="entry name" value="PyrdxlP-dep_Trfase_major"/>
</dbReference>
<dbReference type="PANTHER" id="PTHR11601">
    <property type="entry name" value="CYSTEINE DESULFURYLASE FAMILY MEMBER"/>
    <property type="match status" value="1"/>
</dbReference>
<sequence>MSKPQRHIYLDHAATTPTAPEVVKEMLPFLQTAFGNPGSFHSFGKDAKDAIDQARGTVAAFIKARPDEIIFTGSGTESDNLAVLGYARAHAAQGRHIVTTSIEHHAVLEPMQFLAKKEGFELTVVPVGRNGIVDAQNVVDAIRKDTTIISVMLVNNEIGTIQPVADIGRAIEKMKKRGEAPHAAFHTDACQAAAYLPLDVLKLHVDLLTLNGSKIYGPKGTGVLYAKRGVKLQPLQFGGTQEKSLRPGTENVAGIVGLAKAIELVEESRDKEAARLEPLQIKLAQGILSSIPKTRLNGDWEHRIPNNVNISFLDLEGEALLLYLDAKGIYASTGSACTSASLDPSHVILALGLPYEVAHGSLRFSLGRATTVVDIDMVLEVLPPLVQKLRSMSPVRVDKKYFEDDFPCQITARKV</sequence>
<accession>A0A1F7UYC7</accession>
<name>A0A1F7UYC7_9BACT</name>
<gene>
    <name evidence="10" type="ORF">A3B32_03660</name>
</gene>
<dbReference type="PANTHER" id="PTHR11601:SF34">
    <property type="entry name" value="CYSTEINE DESULFURASE"/>
    <property type="match status" value="1"/>
</dbReference>